<feature type="region of interest" description="Disordered" evidence="1">
    <location>
        <begin position="50"/>
        <end position="69"/>
    </location>
</feature>
<sequence length="69" mass="7484">MHPFQRSDLIEQLIITRHVVLRFPAKVRMGKEAEDAKAIVDGDHHQALGSQPFAGVKGAGPVREGAAVQ</sequence>
<gene>
    <name evidence="2" type="ORF">AYJ54_42920</name>
</gene>
<reference evidence="2 3" key="1">
    <citation type="submission" date="2016-03" db="EMBL/GenBank/DDBJ databases">
        <title>Draft Genome Sequence of the Strain BR 10245 (Bradyrhizobium sp.) isolated from nodules of Centrolobium paraense.</title>
        <authorList>
            <person name="Simoes-Araujo J.L.Sr."/>
            <person name="Barauna A.C."/>
            <person name="Silva K."/>
            <person name="Zilli J.E."/>
        </authorList>
    </citation>
    <scope>NUCLEOTIDE SEQUENCE [LARGE SCALE GENOMIC DNA]</scope>
    <source>
        <strain evidence="2 3">BR 10245</strain>
    </source>
</reference>
<keyword evidence="3" id="KW-1185">Reference proteome</keyword>
<proteinExistence type="predicted"/>
<evidence type="ECO:0000313" key="2">
    <source>
        <dbReference type="EMBL" id="OAF14059.1"/>
    </source>
</evidence>
<evidence type="ECO:0000256" key="1">
    <source>
        <dbReference type="SAM" id="MobiDB-lite"/>
    </source>
</evidence>
<dbReference type="AlphaFoldDB" id="A0A176Z109"/>
<dbReference type="EMBL" id="LUUB01000031">
    <property type="protein sequence ID" value="OAF14059.1"/>
    <property type="molecule type" value="Genomic_DNA"/>
</dbReference>
<evidence type="ECO:0000313" key="3">
    <source>
        <dbReference type="Proteomes" id="UP000076959"/>
    </source>
</evidence>
<name>A0A176Z109_9BRAD</name>
<protein>
    <submittedName>
        <fullName evidence="2">Uncharacterized protein</fullName>
    </submittedName>
</protein>
<organism evidence="2 3">
    <name type="scientific">Bradyrhizobium centrolobii</name>
    <dbReference type="NCBI Taxonomy" id="1505087"/>
    <lineage>
        <taxon>Bacteria</taxon>
        <taxon>Pseudomonadati</taxon>
        <taxon>Pseudomonadota</taxon>
        <taxon>Alphaproteobacteria</taxon>
        <taxon>Hyphomicrobiales</taxon>
        <taxon>Nitrobacteraceae</taxon>
        <taxon>Bradyrhizobium</taxon>
    </lineage>
</organism>
<dbReference type="Proteomes" id="UP000076959">
    <property type="component" value="Unassembled WGS sequence"/>
</dbReference>
<comment type="caution">
    <text evidence="2">The sequence shown here is derived from an EMBL/GenBank/DDBJ whole genome shotgun (WGS) entry which is preliminary data.</text>
</comment>
<accession>A0A176Z109</accession>